<organism evidence="1 2">
    <name type="scientific">Alishewanella tabrizica</name>
    <dbReference type="NCBI Taxonomy" id="671278"/>
    <lineage>
        <taxon>Bacteria</taxon>
        <taxon>Pseudomonadati</taxon>
        <taxon>Pseudomonadota</taxon>
        <taxon>Gammaproteobacteria</taxon>
        <taxon>Alteromonadales</taxon>
        <taxon>Alteromonadaceae</taxon>
        <taxon>Alishewanella</taxon>
    </lineage>
</organism>
<reference evidence="2" key="1">
    <citation type="journal article" date="2019" name="Int. J. Syst. Evol. Microbiol.">
        <title>The Global Catalogue of Microorganisms (GCM) 10K type strain sequencing project: providing services to taxonomists for standard genome sequencing and annotation.</title>
        <authorList>
            <consortium name="The Broad Institute Genomics Platform"/>
            <consortium name="The Broad Institute Genome Sequencing Center for Infectious Disease"/>
            <person name="Wu L."/>
            <person name="Ma J."/>
        </authorList>
    </citation>
    <scope>NUCLEOTIDE SEQUENCE [LARGE SCALE GENOMIC DNA]</scope>
    <source>
        <strain evidence="2">KCTC 23723</strain>
    </source>
</reference>
<dbReference type="RefSeq" id="WP_189479372.1">
    <property type="nucleotide sequence ID" value="NZ_BMYR01000001.1"/>
</dbReference>
<dbReference type="SUPFAM" id="SSF47598">
    <property type="entry name" value="Ribbon-helix-helix"/>
    <property type="match status" value="1"/>
</dbReference>
<evidence type="ECO:0000313" key="2">
    <source>
        <dbReference type="Proteomes" id="UP000634667"/>
    </source>
</evidence>
<sequence length="161" mass="18130">MDAQNYSITVRKGVFEGEECFEARVREFPDLTEYADSYEEAYALAVDSIETTIAIFKEKNKQIPAPMEVADDFSGRVTLRMPKSMHRAYSQWAEDEDVSLNHLIVNCLSHALGAFNHKQATPYHAFSAKVVPIETGNRIAYNRQVDLSTVLKAAESEVCYG</sequence>
<dbReference type="InterPro" id="IPR008651">
    <property type="entry name" value="Uncharacterised_HicB"/>
</dbReference>
<comment type="caution">
    <text evidence="1">The sequence shown here is derived from an EMBL/GenBank/DDBJ whole genome shotgun (WGS) entry which is preliminary data.</text>
</comment>
<dbReference type="EMBL" id="BMYR01000001">
    <property type="protein sequence ID" value="GGW49064.1"/>
    <property type="molecule type" value="Genomic_DNA"/>
</dbReference>
<protein>
    <recommendedName>
        <fullName evidence="3">Toxin-antitoxin system HicB family antitoxin</fullName>
    </recommendedName>
</protein>
<gene>
    <name evidence="1" type="ORF">GCM10008111_00980</name>
</gene>
<evidence type="ECO:0008006" key="3">
    <source>
        <dbReference type="Google" id="ProtNLM"/>
    </source>
</evidence>
<dbReference type="Gene3D" id="3.30.160.250">
    <property type="match status" value="1"/>
</dbReference>
<keyword evidence="2" id="KW-1185">Reference proteome</keyword>
<dbReference type="InterPro" id="IPR010985">
    <property type="entry name" value="Ribbon_hlx_hlx"/>
</dbReference>
<accession>A0ABQ2WCV0</accession>
<proteinExistence type="predicted"/>
<name>A0ABQ2WCV0_9ALTE</name>
<dbReference type="InterPro" id="IPR035069">
    <property type="entry name" value="TTHA1013/TTHA0281-like"/>
</dbReference>
<dbReference type="SUPFAM" id="SSF143100">
    <property type="entry name" value="TTHA1013/TTHA0281-like"/>
    <property type="match status" value="1"/>
</dbReference>
<dbReference type="Proteomes" id="UP000634667">
    <property type="component" value="Unassembled WGS sequence"/>
</dbReference>
<dbReference type="Pfam" id="PF05534">
    <property type="entry name" value="HicB"/>
    <property type="match status" value="1"/>
</dbReference>
<evidence type="ECO:0000313" key="1">
    <source>
        <dbReference type="EMBL" id="GGW49064.1"/>
    </source>
</evidence>